<dbReference type="InterPro" id="IPR029052">
    <property type="entry name" value="Metallo-depent_PP-like"/>
</dbReference>
<dbReference type="EMBL" id="JASWJB010000154">
    <property type="protein sequence ID" value="KAK2594816.1"/>
    <property type="molecule type" value="Genomic_DNA"/>
</dbReference>
<evidence type="ECO:0000259" key="2">
    <source>
        <dbReference type="Pfam" id="PF00149"/>
    </source>
</evidence>
<dbReference type="PANTHER" id="PTHR12905:SF18">
    <property type="entry name" value="ESTER HYDROLASE, PUTATIVE (AFU_ORTHOLOGUE AFUA_4G03130)-RELATED"/>
    <property type="match status" value="1"/>
</dbReference>
<sequence>MQPRVVSRPFVGPPEPQKLSQRLATRLYDATRQRRLVGANQRTTAEGTRDGTESVTVVCISDTHNSFPSPLPPGDILLHAGDLSRFGTFAEIQAQISWLAAQPHSHKVIIAGNHDLLLDPAFVATHPDRELDRWPGRLRSDLEWGDVQYLERTSLDLVIKGKDRLIRVFGSPWTPRCGSWAFQYSAKNDKDSLSPTGKVPAGTDVMLVHGPPKGYLDDTGKGCAALLAEVWRVKPKLVVCGHIHAGRGEERLHFNPVDSWYKNIMIGERQWLSIMCLALYHFWLIATGWFALTLTWDEGKYTRLVNAAVAGERGESDLREPIVVVI</sequence>
<keyword evidence="1" id="KW-0472">Membrane</keyword>
<dbReference type="SUPFAM" id="SSF56300">
    <property type="entry name" value="Metallo-dependent phosphatases"/>
    <property type="match status" value="1"/>
</dbReference>
<evidence type="ECO:0000313" key="3">
    <source>
        <dbReference type="EMBL" id="KAK2594816.1"/>
    </source>
</evidence>
<evidence type="ECO:0000256" key="1">
    <source>
        <dbReference type="SAM" id="Phobius"/>
    </source>
</evidence>
<protein>
    <recommendedName>
        <fullName evidence="2">Calcineurin-like phosphoesterase domain-containing protein</fullName>
    </recommendedName>
</protein>
<dbReference type="Pfam" id="PF00149">
    <property type="entry name" value="Metallophos"/>
    <property type="match status" value="1"/>
</dbReference>
<reference evidence="3" key="1">
    <citation type="submission" date="2023-06" db="EMBL/GenBank/DDBJ databases">
        <title>Conoideocrella luteorostrata (Hypocreales: Clavicipitaceae), a potential biocontrol fungus for elongate hemlock scale in United States Christmas tree production areas.</title>
        <authorList>
            <person name="Barrett H."/>
            <person name="Lovett B."/>
            <person name="Macias A.M."/>
            <person name="Stajich J.E."/>
            <person name="Kasson M.T."/>
        </authorList>
    </citation>
    <scope>NUCLEOTIDE SEQUENCE</scope>
    <source>
        <strain evidence="3">ARSEF 14590</strain>
    </source>
</reference>
<keyword evidence="4" id="KW-1185">Reference proteome</keyword>
<comment type="caution">
    <text evidence="3">The sequence shown here is derived from an EMBL/GenBank/DDBJ whole genome shotgun (WGS) entry which is preliminary data.</text>
</comment>
<keyword evidence="1" id="KW-0812">Transmembrane</keyword>
<proteinExistence type="predicted"/>
<gene>
    <name evidence="3" type="ORF">QQS21_007444</name>
</gene>
<feature type="transmembrane region" description="Helical" evidence="1">
    <location>
        <begin position="271"/>
        <end position="292"/>
    </location>
</feature>
<evidence type="ECO:0000313" key="4">
    <source>
        <dbReference type="Proteomes" id="UP001251528"/>
    </source>
</evidence>
<keyword evidence="1" id="KW-1133">Transmembrane helix</keyword>
<dbReference type="PANTHER" id="PTHR12905">
    <property type="entry name" value="METALLOPHOSPHOESTERASE"/>
    <property type="match status" value="1"/>
</dbReference>
<accession>A0AAJ0CQ05</accession>
<dbReference type="AlphaFoldDB" id="A0AAJ0CQ05"/>
<dbReference type="Gene3D" id="3.60.21.10">
    <property type="match status" value="1"/>
</dbReference>
<dbReference type="Proteomes" id="UP001251528">
    <property type="component" value="Unassembled WGS sequence"/>
</dbReference>
<dbReference type="InterPro" id="IPR004843">
    <property type="entry name" value="Calcineurin-like_PHP"/>
</dbReference>
<name>A0AAJ0CQ05_9HYPO</name>
<organism evidence="3 4">
    <name type="scientific">Conoideocrella luteorostrata</name>
    <dbReference type="NCBI Taxonomy" id="1105319"/>
    <lineage>
        <taxon>Eukaryota</taxon>
        <taxon>Fungi</taxon>
        <taxon>Dikarya</taxon>
        <taxon>Ascomycota</taxon>
        <taxon>Pezizomycotina</taxon>
        <taxon>Sordariomycetes</taxon>
        <taxon>Hypocreomycetidae</taxon>
        <taxon>Hypocreales</taxon>
        <taxon>Clavicipitaceae</taxon>
        <taxon>Conoideocrella</taxon>
    </lineage>
</organism>
<dbReference type="CDD" id="cd07379">
    <property type="entry name" value="MPP_239FB"/>
    <property type="match status" value="1"/>
</dbReference>
<dbReference type="InterPro" id="IPR051693">
    <property type="entry name" value="UPF0046_metallophosphoest"/>
</dbReference>
<dbReference type="GO" id="GO:0016787">
    <property type="term" value="F:hydrolase activity"/>
    <property type="evidence" value="ECO:0007669"/>
    <property type="project" value="InterPro"/>
</dbReference>
<feature type="domain" description="Calcineurin-like phosphoesterase" evidence="2">
    <location>
        <begin position="57"/>
        <end position="245"/>
    </location>
</feature>